<protein>
    <submittedName>
        <fullName evidence="1">HNH endonuclease</fullName>
    </submittedName>
</protein>
<dbReference type="Proteomes" id="UP000321922">
    <property type="component" value="Unassembled WGS sequence"/>
</dbReference>
<dbReference type="AlphaFoldDB" id="A0A511QEP8"/>
<keyword evidence="1" id="KW-0540">Nuclease</keyword>
<reference evidence="1 2" key="1">
    <citation type="submission" date="2019-07" db="EMBL/GenBank/DDBJ databases">
        <title>Whole genome shotgun sequence of Vibrio sagamiensis NBRC 104589.</title>
        <authorList>
            <person name="Hosoyama A."/>
            <person name="Uohara A."/>
            <person name="Ohji S."/>
            <person name="Ichikawa N."/>
        </authorList>
    </citation>
    <scope>NUCLEOTIDE SEQUENCE [LARGE SCALE GENOMIC DNA]</scope>
    <source>
        <strain evidence="1 2">NBRC 104589</strain>
    </source>
</reference>
<name>A0A511QEP8_9VIBR</name>
<accession>A0A511QEP8</accession>
<organism evidence="1 2">
    <name type="scientific">Vibrio sagamiensis NBRC 104589</name>
    <dbReference type="NCBI Taxonomy" id="1219064"/>
    <lineage>
        <taxon>Bacteria</taxon>
        <taxon>Pseudomonadati</taxon>
        <taxon>Pseudomonadota</taxon>
        <taxon>Gammaproteobacteria</taxon>
        <taxon>Vibrionales</taxon>
        <taxon>Vibrionaceae</taxon>
        <taxon>Vibrio</taxon>
    </lineage>
</organism>
<dbReference type="EMBL" id="BJXJ01000014">
    <property type="protein sequence ID" value="GEM75656.1"/>
    <property type="molecule type" value="Genomic_DNA"/>
</dbReference>
<keyword evidence="2" id="KW-1185">Reference proteome</keyword>
<evidence type="ECO:0000313" key="2">
    <source>
        <dbReference type="Proteomes" id="UP000321922"/>
    </source>
</evidence>
<sequence>MRRLEKPLDDTIAVFEKCIERIKDQGLKQRLEACKQEIHDASREFDSKVGEAMLHTMQPSNMSNGVTTGEMKKVYTNRMAKKLAPGREYYDKLMSLPLFGKCPLCSQRTVSTLDHHLPKAHYPTLVVSPLNLIPACQDCNKTKSEGIPRYAHEETLHPYYDDVEGFSWLKAKLVDTRIPVNIEFFIDPENACEPLTQTRIEHHFETFKLAKLYASHAAEELAGMEFMMRRVYQVSGGEELRSFLRETAVSYRTNNKNSWQTGLYQCLSDNDWFCLTRFQL</sequence>
<evidence type="ECO:0000313" key="1">
    <source>
        <dbReference type="EMBL" id="GEM75656.1"/>
    </source>
</evidence>
<dbReference type="RefSeq" id="WP_039979719.1">
    <property type="nucleotide sequence ID" value="NZ_BAOJ01000020.1"/>
</dbReference>
<proteinExistence type="predicted"/>
<comment type="caution">
    <text evidence="1">The sequence shown here is derived from an EMBL/GenBank/DDBJ whole genome shotgun (WGS) entry which is preliminary data.</text>
</comment>
<dbReference type="Gene3D" id="1.10.30.50">
    <property type="match status" value="1"/>
</dbReference>
<keyword evidence="1" id="KW-0255">Endonuclease</keyword>
<gene>
    <name evidence="1" type="ORF">VSA01S_17680</name>
</gene>
<keyword evidence="1" id="KW-0378">Hydrolase</keyword>
<dbReference type="OrthoDB" id="9816185at2"/>
<dbReference type="GO" id="GO:0004519">
    <property type="term" value="F:endonuclease activity"/>
    <property type="evidence" value="ECO:0007669"/>
    <property type="project" value="UniProtKB-KW"/>
</dbReference>